<evidence type="ECO:0000313" key="2">
    <source>
        <dbReference type="Proteomes" id="UP000708208"/>
    </source>
</evidence>
<gene>
    <name evidence="1" type="ORF">AFUS01_LOCUS10780</name>
</gene>
<name>A0A8J2JL00_9HEXA</name>
<dbReference type="EMBL" id="CAJVCH010080717">
    <property type="protein sequence ID" value="CAG7721573.1"/>
    <property type="molecule type" value="Genomic_DNA"/>
</dbReference>
<keyword evidence="2" id="KW-1185">Reference proteome</keyword>
<comment type="caution">
    <text evidence="1">The sequence shown here is derived from an EMBL/GenBank/DDBJ whole genome shotgun (WGS) entry which is preliminary data.</text>
</comment>
<evidence type="ECO:0000313" key="1">
    <source>
        <dbReference type="EMBL" id="CAG7721573.1"/>
    </source>
</evidence>
<proteinExistence type="predicted"/>
<sequence>MTSIGKGTISEGRLGPVNYLGGISFHSGGLFEGVPTPDW</sequence>
<protein>
    <submittedName>
        <fullName evidence="1">Uncharacterized protein</fullName>
    </submittedName>
</protein>
<dbReference type="Proteomes" id="UP000708208">
    <property type="component" value="Unassembled WGS sequence"/>
</dbReference>
<organism evidence="1 2">
    <name type="scientific">Allacma fusca</name>
    <dbReference type="NCBI Taxonomy" id="39272"/>
    <lineage>
        <taxon>Eukaryota</taxon>
        <taxon>Metazoa</taxon>
        <taxon>Ecdysozoa</taxon>
        <taxon>Arthropoda</taxon>
        <taxon>Hexapoda</taxon>
        <taxon>Collembola</taxon>
        <taxon>Symphypleona</taxon>
        <taxon>Sminthuridae</taxon>
        <taxon>Allacma</taxon>
    </lineage>
</organism>
<dbReference type="AlphaFoldDB" id="A0A8J2JL00"/>
<accession>A0A8J2JL00</accession>
<reference evidence="1" key="1">
    <citation type="submission" date="2021-06" db="EMBL/GenBank/DDBJ databases">
        <authorList>
            <person name="Hodson N. C."/>
            <person name="Mongue J. A."/>
            <person name="Jaron S. K."/>
        </authorList>
    </citation>
    <scope>NUCLEOTIDE SEQUENCE</scope>
</reference>
<feature type="non-terminal residue" evidence="1">
    <location>
        <position position="1"/>
    </location>
</feature>